<sequence length="636" mass="71835">MADNLQSSSDDSDSEFEGFNENDVQIARENESRVQRELQHVINHESDIDVSDESGDESVRLPVFSDEGKWSMGLLFLCKRREGKGGNFIHFKETKVVEEPLPASPVVKREKPELVTRSKRKLTSTLPESHTKIGNINIAVPTFPSPGTIENELNDNLFSFVYDSDSSIHSSDVLLSVNEKLSSTSSEEQLTARDYPILQRKESRMKYRYSAMHGAGDYPDMNESNKENVDVDSVRKEGTRRSKMRREPDMADFFGSYVGYLNKNNSHNVTVSKAQQVIVDQTKKGKITNCINGTFKSESDTRVAIHQAKEEDISECPKSVPVPSRSERKDMVFRKPLHPITIRNLNDIDLCRSPFITDEGKDEVSPKSETSSTRKPQKQFPFDMKLAEQEEKSTATTTESPLREVFPTGYLSSLTQSEHLSPFVKAIAAKYQLLNVTSGKDSGNPEAELEKQKVDIVASSKDNLVVTEEVQSEVMNNPTEKLYVIGDFQENESKIETLIKRYKEEVADKRQKYCSEKDDKEIAFQTPCPSIDASGVCVKQSFSDEERLKFERDLEENLLIEMEAYESFIKEETDSSEQDVLNTSFVSDDTEEMMIKPRSNVLWVSPAKTKAAIKSKGKGDEQIDLLSKEANCAADF</sequence>
<protein>
    <submittedName>
        <fullName evidence="2">Uncharacterized protein</fullName>
    </submittedName>
</protein>
<evidence type="ECO:0000313" key="3">
    <source>
        <dbReference type="Proteomes" id="UP001186944"/>
    </source>
</evidence>
<evidence type="ECO:0000256" key="1">
    <source>
        <dbReference type="SAM" id="MobiDB-lite"/>
    </source>
</evidence>
<organism evidence="2 3">
    <name type="scientific">Pinctada imbricata</name>
    <name type="common">Atlantic pearl-oyster</name>
    <name type="synonym">Pinctada martensii</name>
    <dbReference type="NCBI Taxonomy" id="66713"/>
    <lineage>
        <taxon>Eukaryota</taxon>
        <taxon>Metazoa</taxon>
        <taxon>Spiralia</taxon>
        <taxon>Lophotrochozoa</taxon>
        <taxon>Mollusca</taxon>
        <taxon>Bivalvia</taxon>
        <taxon>Autobranchia</taxon>
        <taxon>Pteriomorphia</taxon>
        <taxon>Pterioida</taxon>
        <taxon>Pterioidea</taxon>
        <taxon>Pteriidae</taxon>
        <taxon>Pinctada</taxon>
    </lineage>
</organism>
<dbReference type="AlphaFoldDB" id="A0AA88YKQ7"/>
<dbReference type="Proteomes" id="UP001186944">
    <property type="component" value="Unassembled WGS sequence"/>
</dbReference>
<gene>
    <name evidence="2" type="ORF">FSP39_008805</name>
</gene>
<proteinExistence type="predicted"/>
<accession>A0AA88YKQ7</accession>
<feature type="region of interest" description="Disordered" evidence="1">
    <location>
        <begin position="1"/>
        <end position="31"/>
    </location>
</feature>
<name>A0AA88YKQ7_PINIB</name>
<evidence type="ECO:0000313" key="2">
    <source>
        <dbReference type="EMBL" id="KAK3107184.1"/>
    </source>
</evidence>
<feature type="region of interest" description="Disordered" evidence="1">
    <location>
        <begin position="357"/>
        <end position="382"/>
    </location>
</feature>
<keyword evidence="3" id="KW-1185">Reference proteome</keyword>
<feature type="region of interest" description="Disordered" evidence="1">
    <location>
        <begin position="217"/>
        <end position="244"/>
    </location>
</feature>
<feature type="compositionally biased region" description="Basic and acidic residues" evidence="1">
    <location>
        <begin position="223"/>
        <end position="244"/>
    </location>
</feature>
<dbReference type="EMBL" id="VSWD01000002">
    <property type="protein sequence ID" value="KAK3107184.1"/>
    <property type="molecule type" value="Genomic_DNA"/>
</dbReference>
<reference evidence="2" key="1">
    <citation type="submission" date="2019-08" db="EMBL/GenBank/DDBJ databases">
        <title>The improved chromosome-level genome for the pearl oyster Pinctada fucata martensii using PacBio sequencing and Hi-C.</title>
        <authorList>
            <person name="Zheng Z."/>
        </authorList>
    </citation>
    <scope>NUCLEOTIDE SEQUENCE</scope>
    <source>
        <strain evidence="2">ZZ-2019</strain>
        <tissue evidence="2">Adductor muscle</tissue>
    </source>
</reference>
<feature type="compositionally biased region" description="Acidic residues" evidence="1">
    <location>
        <begin position="10"/>
        <end position="20"/>
    </location>
</feature>
<comment type="caution">
    <text evidence="2">The sequence shown here is derived from an EMBL/GenBank/DDBJ whole genome shotgun (WGS) entry which is preliminary data.</text>
</comment>